<evidence type="ECO:0000313" key="2">
    <source>
        <dbReference type="Proteomes" id="UP001303046"/>
    </source>
</evidence>
<protein>
    <recommendedName>
        <fullName evidence="3">HMG box domain-containing protein</fullName>
    </recommendedName>
</protein>
<accession>A0ABR1EM60</accession>
<reference evidence="1 2" key="1">
    <citation type="submission" date="2023-08" db="EMBL/GenBank/DDBJ databases">
        <title>A Necator americanus chromosomal reference genome.</title>
        <authorList>
            <person name="Ilik V."/>
            <person name="Petrzelkova K.J."/>
            <person name="Pardy F."/>
            <person name="Fuh T."/>
            <person name="Niatou-Singa F.S."/>
            <person name="Gouil Q."/>
            <person name="Baker L."/>
            <person name="Ritchie M.E."/>
            <person name="Jex A.R."/>
            <person name="Gazzola D."/>
            <person name="Li H."/>
            <person name="Toshio Fujiwara R."/>
            <person name="Zhan B."/>
            <person name="Aroian R.V."/>
            <person name="Pafco B."/>
            <person name="Schwarz E.M."/>
        </authorList>
    </citation>
    <scope>NUCLEOTIDE SEQUENCE [LARGE SCALE GENOMIC DNA]</scope>
    <source>
        <strain evidence="1 2">Aroian</strain>
        <tissue evidence="1">Whole animal</tissue>
    </source>
</reference>
<sequence length="132" mass="15047">MTIRNTHTNSQFQKISSPDDIIVSKRLCLTDVANVSKLYTGSDRCLPQARFSFTLREVKTAKFRERFPNAIINRDLFAALAASWEDSAMDNIEEEYDRLVEHLHDCTGKAESSKTTKRRLCGNSRVDTSAWS</sequence>
<proteinExistence type="predicted"/>
<dbReference type="Proteomes" id="UP001303046">
    <property type="component" value="Unassembled WGS sequence"/>
</dbReference>
<organism evidence="1 2">
    <name type="scientific">Necator americanus</name>
    <name type="common">Human hookworm</name>
    <dbReference type="NCBI Taxonomy" id="51031"/>
    <lineage>
        <taxon>Eukaryota</taxon>
        <taxon>Metazoa</taxon>
        <taxon>Ecdysozoa</taxon>
        <taxon>Nematoda</taxon>
        <taxon>Chromadorea</taxon>
        <taxon>Rhabditida</taxon>
        <taxon>Rhabditina</taxon>
        <taxon>Rhabditomorpha</taxon>
        <taxon>Strongyloidea</taxon>
        <taxon>Ancylostomatidae</taxon>
        <taxon>Bunostominae</taxon>
        <taxon>Necator</taxon>
    </lineage>
</organism>
<keyword evidence="2" id="KW-1185">Reference proteome</keyword>
<dbReference type="EMBL" id="JAVFWL010000006">
    <property type="protein sequence ID" value="KAK6762976.1"/>
    <property type="molecule type" value="Genomic_DNA"/>
</dbReference>
<gene>
    <name evidence="1" type="primary">Necator_chrX.g23781</name>
    <name evidence="1" type="ORF">RB195_023617</name>
</gene>
<evidence type="ECO:0008006" key="3">
    <source>
        <dbReference type="Google" id="ProtNLM"/>
    </source>
</evidence>
<comment type="caution">
    <text evidence="1">The sequence shown here is derived from an EMBL/GenBank/DDBJ whole genome shotgun (WGS) entry which is preliminary data.</text>
</comment>
<evidence type="ECO:0000313" key="1">
    <source>
        <dbReference type="EMBL" id="KAK6762976.1"/>
    </source>
</evidence>
<name>A0ABR1EM60_NECAM</name>